<evidence type="ECO:0000313" key="3">
    <source>
        <dbReference type="Proteomes" id="UP000261875"/>
    </source>
</evidence>
<dbReference type="OrthoDB" id="4047605at2"/>
<organism evidence="2 3">
    <name type="scientific">Candidatus Fukatsuia symbiotica</name>
    <dbReference type="NCBI Taxonomy" id="1878942"/>
    <lineage>
        <taxon>Bacteria</taxon>
        <taxon>Pseudomonadati</taxon>
        <taxon>Pseudomonadota</taxon>
        <taxon>Gammaproteobacteria</taxon>
        <taxon>Enterobacterales</taxon>
        <taxon>Yersiniaceae</taxon>
        <taxon>Candidatus Fukatsuia</taxon>
    </lineage>
</organism>
<dbReference type="SUPFAM" id="SSF51445">
    <property type="entry name" value="(Trans)glycosidases"/>
    <property type="match status" value="1"/>
</dbReference>
<evidence type="ECO:0000313" key="2">
    <source>
        <dbReference type="EMBL" id="AWK13823.1"/>
    </source>
</evidence>
<dbReference type="Gene3D" id="3.20.20.80">
    <property type="entry name" value="Glycosidases"/>
    <property type="match status" value="1"/>
</dbReference>
<keyword evidence="1" id="KW-0732">Signal</keyword>
<name>A0A2U8I3X3_9GAMM</name>
<feature type="signal peptide" evidence="1">
    <location>
        <begin position="1"/>
        <end position="22"/>
    </location>
</feature>
<dbReference type="InterPro" id="IPR017853">
    <property type="entry name" value="GH"/>
</dbReference>
<protein>
    <recommendedName>
        <fullName evidence="4">Glycoside hydrolase family 42 N-terminal domain-containing protein</fullName>
    </recommendedName>
</protein>
<feature type="chain" id="PRO_5016177253" description="Glycoside hydrolase family 42 N-terminal domain-containing protein" evidence="1">
    <location>
        <begin position="23"/>
        <end position="318"/>
    </location>
</feature>
<dbReference type="EMBL" id="CP021659">
    <property type="protein sequence ID" value="AWK13823.1"/>
    <property type="molecule type" value="Genomic_DNA"/>
</dbReference>
<proteinExistence type="predicted"/>
<gene>
    <name evidence="2" type="ORF">CCS41_03995</name>
</gene>
<sequence>MNLSRFIGISTLLSVLSFSGLAAVPQNYLYTASDDLKQLQTLITRPDIVGVQIVYNWKILEKGQDEYDFSRIEQDLAYLNGLNKKLVIQIQDRFFEPDAKNVPAYLLQQPIYQGGVVAQYDNPGEGKPIGQGWVAQQWNPAVQQRYQKLIAALAKKFDGQVFAVNLPETAIDLDIKHDKTGFSCDKYFQAEIDNMRFAREAFKKSHVVQYVNFWPCEWNNDHQYMSRLFATAAKNNIGLGGPDIVPNKKGQMKNAYPFFHQYKGKLSLVAMAVQEPTLTYTNPATQKPFTRAEFTDYAEHYLGANIIFWSTSSPWLKY</sequence>
<dbReference type="KEGG" id="fsm:CCS41_03995"/>
<evidence type="ECO:0000256" key="1">
    <source>
        <dbReference type="SAM" id="SignalP"/>
    </source>
</evidence>
<reference evidence="2 3" key="1">
    <citation type="submission" date="2017-05" db="EMBL/GenBank/DDBJ databases">
        <title>Genome sequence of Candidatus Fukatsuia symbiotica and Candidatus Hamiltonella defensa from Acyrthosiphon pisum strain 5D.</title>
        <authorList>
            <person name="Patel V.A."/>
            <person name="Chevignon G."/>
            <person name="Russell J.A."/>
            <person name="Oliver K.M."/>
        </authorList>
    </citation>
    <scope>NUCLEOTIDE SEQUENCE [LARGE SCALE GENOMIC DNA]</scope>
    <source>
        <strain evidence="2 3">5D</strain>
    </source>
</reference>
<dbReference type="RefSeq" id="WP_072550328.1">
    <property type="nucleotide sequence ID" value="NZ_CP021659.1"/>
</dbReference>
<accession>A0A2U8I3X3</accession>
<dbReference type="Proteomes" id="UP000261875">
    <property type="component" value="Chromosome"/>
</dbReference>
<keyword evidence="3" id="KW-1185">Reference proteome</keyword>
<dbReference type="STRING" id="1878942.GCA_900128755_00598"/>
<dbReference type="AlphaFoldDB" id="A0A2U8I3X3"/>
<evidence type="ECO:0008006" key="4">
    <source>
        <dbReference type="Google" id="ProtNLM"/>
    </source>
</evidence>